<protein>
    <submittedName>
        <fullName evidence="3">5'-nucleotidase, lipoprotein e(P4) family</fullName>
    </submittedName>
</protein>
<dbReference type="Pfam" id="PF03767">
    <property type="entry name" value="Acid_phosphat_B"/>
    <property type="match status" value="1"/>
</dbReference>
<dbReference type="InterPro" id="IPR036412">
    <property type="entry name" value="HAD-like_sf"/>
</dbReference>
<name>A0ABW9GC43_9GAMM</name>
<comment type="caution">
    <text evidence="3">The sequence shown here is derived from an EMBL/GenBank/DDBJ whole genome shotgun (WGS) entry which is preliminary data.</text>
</comment>
<keyword evidence="4" id="KW-1185">Reference proteome</keyword>
<feature type="signal peptide" evidence="2">
    <location>
        <begin position="1"/>
        <end position="21"/>
    </location>
</feature>
<dbReference type="SFLD" id="SFLDS00003">
    <property type="entry name" value="Haloacid_Dehalogenase"/>
    <property type="match status" value="1"/>
</dbReference>
<gene>
    <name evidence="3" type="ORF">ABUE30_16755</name>
</gene>
<organism evidence="3 4">
    <name type="scientific">Celerinatantimonas yamalensis</name>
    <dbReference type="NCBI Taxonomy" id="559956"/>
    <lineage>
        <taxon>Bacteria</taxon>
        <taxon>Pseudomonadati</taxon>
        <taxon>Pseudomonadota</taxon>
        <taxon>Gammaproteobacteria</taxon>
        <taxon>Celerinatantimonadaceae</taxon>
        <taxon>Celerinatantimonas</taxon>
    </lineage>
</organism>
<keyword evidence="3" id="KW-0449">Lipoprotein</keyword>
<dbReference type="SUPFAM" id="SSF56784">
    <property type="entry name" value="HAD-like"/>
    <property type="match status" value="1"/>
</dbReference>
<dbReference type="PROSITE" id="PS51257">
    <property type="entry name" value="PROKAR_LIPOPROTEIN"/>
    <property type="match status" value="1"/>
</dbReference>
<evidence type="ECO:0000313" key="3">
    <source>
        <dbReference type="EMBL" id="MFM2486683.1"/>
    </source>
</evidence>
<dbReference type="PANTHER" id="PTHR31284">
    <property type="entry name" value="ACID PHOSPHATASE-LIKE PROTEIN"/>
    <property type="match status" value="1"/>
</dbReference>
<dbReference type="InterPro" id="IPR005519">
    <property type="entry name" value="Acid_phosphat_B-like"/>
</dbReference>
<dbReference type="Gene3D" id="3.40.50.1000">
    <property type="entry name" value="HAD superfamily/HAD-like"/>
    <property type="match status" value="1"/>
</dbReference>
<dbReference type="PANTHER" id="PTHR31284:SF10">
    <property type="entry name" value="ACID PHOSPHATASE-LIKE PROTEIN"/>
    <property type="match status" value="1"/>
</dbReference>
<keyword evidence="1 2" id="KW-0732">Signal</keyword>
<reference evidence="3 4" key="1">
    <citation type="journal article" date="2013" name="Int. J. Syst. Evol. Microbiol.">
        <title>Celerinatantimonas yamalensis sp. nov., a cold-adapted diazotrophic bacterium from a cold permafrost brine.</title>
        <authorList>
            <person name="Shcherbakova V."/>
            <person name="Chuvilskaya N."/>
            <person name="Rivkina E."/>
            <person name="Demidov N."/>
            <person name="Uchaeva V."/>
            <person name="Suetin S."/>
            <person name="Suzina N."/>
            <person name="Gilichinsky D."/>
        </authorList>
    </citation>
    <scope>NUCLEOTIDE SEQUENCE [LARGE SCALE GENOMIC DNA]</scope>
    <source>
        <strain evidence="3 4">C7</strain>
    </source>
</reference>
<dbReference type="InterPro" id="IPR006423">
    <property type="entry name" value="Lipo_e_P4"/>
</dbReference>
<dbReference type="InterPro" id="IPR023214">
    <property type="entry name" value="HAD_sf"/>
</dbReference>
<feature type="chain" id="PRO_5046402862" evidence="2">
    <location>
        <begin position="22"/>
        <end position="276"/>
    </location>
</feature>
<proteinExistence type="predicted"/>
<evidence type="ECO:0000313" key="4">
    <source>
        <dbReference type="Proteomes" id="UP001629953"/>
    </source>
</evidence>
<dbReference type="NCBIfam" id="TIGR01533">
    <property type="entry name" value="lipo_e_P4"/>
    <property type="match status" value="1"/>
</dbReference>
<evidence type="ECO:0000256" key="2">
    <source>
        <dbReference type="SAM" id="SignalP"/>
    </source>
</evidence>
<dbReference type="EMBL" id="JBEQCT010000010">
    <property type="protein sequence ID" value="MFM2486683.1"/>
    <property type="molecule type" value="Genomic_DNA"/>
</dbReference>
<dbReference type="PIRSF" id="PIRSF019271">
    <property type="entry name" value="Acid_Ptase_C"/>
    <property type="match status" value="1"/>
</dbReference>
<evidence type="ECO:0000256" key="1">
    <source>
        <dbReference type="ARBA" id="ARBA00022729"/>
    </source>
</evidence>
<dbReference type="SFLD" id="SFLDG01125">
    <property type="entry name" value="C1.1:_Acid_Phosphatase_Like"/>
    <property type="match status" value="1"/>
</dbReference>
<dbReference type="CDD" id="cd07534">
    <property type="entry name" value="HAD_CAP"/>
    <property type="match status" value="1"/>
</dbReference>
<accession>A0ABW9GC43</accession>
<sequence length="276" mass="31407">MFKQMALVSLTSLVLAGCAQTHMTQTTATPPSSYTTKDLNEQQIQGLLWMQKSAEYRALCFQAFNIAHLRVKQALNSDHSKPLAVVVDIDETVMNNLPYQAWLVGKNQGYSGKTWQQWVNDEQSTAIPGALTFLNYARENGIRIFYITNRSDKVRQATLNNLKQLGFPDANNDHLLMKTTTSNKGPRRDKVRDNYDVAVYMGDNLGDFTQKFDGKSTVQRSQLANQYKAKWGDEYVVLPNPIYGTWDGAVLHYRWGANATQKNELRHQTLNSWHPK</sequence>
<dbReference type="RefSeq" id="WP_408624984.1">
    <property type="nucleotide sequence ID" value="NZ_JBEQCT010000010.1"/>
</dbReference>
<dbReference type="Proteomes" id="UP001629953">
    <property type="component" value="Unassembled WGS sequence"/>
</dbReference>